<dbReference type="SMART" id="SM00862">
    <property type="entry name" value="Trans_reg_C"/>
    <property type="match status" value="1"/>
</dbReference>
<evidence type="ECO:0000256" key="2">
    <source>
        <dbReference type="ARBA" id="ARBA00022490"/>
    </source>
</evidence>
<evidence type="ECO:0000313" key="12">
    <source>
        <dbReference type="EMBL" id="AYB54902.1"/>
    </source>
</evidence>
<dbReference type="NCBIfam" id="NF007820">
    <property type="entry name" value="PRK10529.1"/>
    <property type="match status" value="1"/>
</dbReference>
<dbReference type="Pfam" id="PF00072">
    <property type="entry name" value="Response_reg"/>
    <property type="match status" value="1"/>
</dbReference>
<keyword evidence="7" id="KW-0804">Transcription</keyword>
<feature type="domain" description="Response regulatory" evidence="10">
    <location>
        <begin position="11"/>
        <end position="124"/>
    </location>
</feature>
<dbReference type="EMBL" id="CP026092">
    <property type="protein sequence ID" value="AYB54902.1"/>
    <property type="molecule type" value="Genomic_DNA"/>
</dbReference>
<dbReference type="Gene3D" id="6.10.250.690">
    <property type="match status" value="1"/>
</dbReference>
<dbReference type="GO" id="GO:0032993">
    <property type="term" value="C:protein-DNA complex"/>
    <property type="evidence" value="ECO:0007669"/>
    <property type="project" value="TreeGrafter"/>
</dbReference>
<accession>A0A177RTK6</accession>
<evidence type="ECO:0000256" key="3">
    <source>
        <dbReference type="ARBA" id="ARBA00022553"/>
    </source>
</evidence>
<dbReference type="InterPro" id="IPR039420">
    <property type="entry name" value="WalR-like"/>
</dbReference>
<keyword evidence="2" id="KW-0963">Cytoplasm</keyword>
<comment type="subcellular location">
    <subcellularLocation>
        <location evidence="1">Cytoplasm</location>
    </subcellularLocation>
</comment>
<evidence type="ECO:0000256" key="1">
    <source>
        <dbReference type="ARBA" id="ARBA00004496"/>
    </source>
</evidence>
<dbReference type="Pfam" id="PF00486">
    <property type="entry name" value="Trans_reg_C"/>
    <property type="match status" value="1"/>
</dbReference>
<dbReference type="PROSITE" id="PS51755">
    <property type="entry name" value="OMPR_PHOB"/>
    <property type="match status" value="1"/>
</dbReference>
<dbReference type="PANTHER" id="PTHR48111">
    <property type="entry name" value="REGULATOR OF RPOS"/>
    <property type="match status" value="1"/>
</dbReference>
<evidence type="ECO:0000256" key="4">
    <source>
        <dbReference type="ARBA" id="ARBA00023012"/>
    </source>
</evidence>
<dbReference type="Proteomes" id="UP001144050">
    <property type="component" value="Unassembled WGS sequence"/>
</dbReference>
<dbReference type="CDD" id="cd00383">
    <property type="entry name" value="trans_reg_C"/>
    <property type="match status" value="1"/>
</dbReference>
<dbReference type="GO" id="GO:0000156">
    <property type="term" value="F:phosphorelay response regulator activity"/>
    <property type="evidence" value="ECO:0007669"/>
    <property type="project" value="TreeGrafter"/>
</dbReference>
<keyword evidence="6 9" id="KW-0238">DNA-binding</keyword>
<evidence type="ECO:0000256" key="7">
    <source>
        <dbReference type="ARBA" id="ARBA00023163"/>
    </source>
</evidence>
<dbReference type="InterPro" id="IPR036388">
    <property type="entry name" value="WH-like_DNA-bd_sf"/>
</dbReference>
<evidence type="ECO:0000256" key="8">
    <source>
        <dbReference type="PROSITE-ProRule" id="PRU00169"/>
    </source>
</evidence>
<keyword evidence="4" id="KW-0902">Two-component regulatory system</keyword>
<sequence>MHAMAFTFTPTVLVIDDEPHIRRFVRAALEAEGCEVFEADRVQRGLIEAGTRQPDAVILDLGLPDGDGMSLIRDLRTWTEVPVLVLSARVDERDKIDALDAGADDYLTKPFGVGELIARLRVLLRRHAKRGEDGGSIIAFGDVQVDLARRLVSRNGEPVHLTPIEYRLLSVLLGRRGAVMTHRELLREVWGPAHSDSSHYLRIYMGHLRHKLERDPARPQHLLTEVGVGYRFAA</sequence>
<evidence type="ECO:0000256" key="5">
    <source>
        <dbReference type="ARBA" id="ARBA00023015"/>
    </source>
</evidence>
<evidence type="ECO:0000256" key="6">
    <source>
        <dbReference type="ARBA" id="ARBA00023125"/>
    </source>
</evidence>
<dbReference type="CDD" id="cd17620">
    <property type="entry name" value="REC_OmpR_KdpE-like"/>
    <property type="match status" value="1"/>
</dbReference>
<dbReference type="GO" id="GO:0045893">
    <property type="term" value="P:positive regulation of DNA-templated transcription"/>
    <property type="evidence" value="ECO:0007669"/>
    <property type="project" value="UniProtKB-ARBA"/>
</dbReference>
<dbReference type="Gene3D" id="3.40.50.2300">
    <property type="match status" value="1"/>
</dbReference>
<dbReference type="InterPro" id="IPR011006">
    <property type="entry name" value="CheY-like_superfamily"/>
</dbReference>
<dbReference type="Gene3D" id="1.10.10.10">
    <property type="entry name" value="Winged helix-like DNA-binding domain superfamily/Winged helix DNA-binding domain"/>
    <property type="match status" value="1"/>
</dbReference>
<dbReference type="GO" id="GO:0005829">
    <property type="term" value="C:cytosol"/>
    <property type="evidence" value="ECO:0007669"/>
    <property type="project" value="TreeGrafter"/>
</dbReference>
<gene>
    <name evidence="13" type="primary">kdpE</name>
    <name evidence="12" type="ORF">C2L97_01910</name>
    <name evidence="13" type="ORF">LBW59_19770</name>
</gene>
<reference evidence="13" key="2">
    <citation type="submission" date="2021-09" db="EMBL/GenBank/DDBJ databases">
        <title>Genomic analysis of Ralstonia spp.</title>
        <authorList>
            <person name="Aburjaile F."/>
            <person name="Ariute J.C."/>
            <person name="Pais A.K.L."/>
            <person name="Albuquerque G.M.R."/>
            <person name="Silva A.M.F."/>
            <person name="Brenig B."/>
            <person name="Azevedo V."/>
            <person name="Matiuzzi M."/>
            <person name="Ramos R."/>
            <person name="Goes-Neto A."/>
            <person name="Soares S."/>
            <person name="Iseppon A.M.B."/>
            <person name="Souza E."/>
            <person name="Gama M."/>
        </authorList>
    </citation>
    <scope>NUCLEOTIDE SEQUENCE</scope>
    <source>
        <strain evidence="13">CCRMRs91</strain>
    </source>
</reference>
<dbReference type="GO" id="GO:0042802">
    <property type="term" value="F:identical protein binding"/>
    <property type="evidence" value="ECO:0007669"/>
    <property type="project" value="UniProtKB-ARBA"/>
</dbReference>
<reference evidence="12" key="1">
    <citation type="submission" date="2018-01" db="EMBL/GenBank/DDBJ databases">
        <title>Complete Genome Sequence of three strains from Ralstonia solanacearum ecotype Moko sequevar IIA-53 from Brazil.</title>
        <authorList>
            <person name="Silva J.R."/>
            <person name="Albuquerque G.M.R."/>
            <person name="Pais A.K.L."/>
            <person name="Silva A.M.F."/>
            <person name="Boiteux M.E.N.F."/>
            <person name="Souza E.B."/>
            <person name="Mariano R.L.R."/>
        </authorList>
    </citation>
    <scope>NUCLEOTIDE SEQUENCE [LARGE SCALE GENOMIC DNA]</scope>
    <source>
        <strain evidence="12">SFC</strain>
    </source>
</reference>
<dbReference type="AlphaFoldDB" id="A0A177RTK6"/>
<dbReference type="SMART" id="SM00448">
    <property type="entry name" value="REC"/>
    <property type="match status" value="1"/>
</dbReference>
<evidence type="ECO:0000256" key="9">
    <source>
        <dbReference type="PROSITE-ProRule" id="PRU01091"/>
    </source>
</evidence>
<dbReference type="FunFam" id="1.10.10.10:FF:000210">
    <property type="entry name" value="Winged-helix transcriptional response regulator KdpE"/>
    <property type="match status" value="1"/>
</dbReference>
<dbReference type="GO" id="GO:0000987">
    <property type="term" value="F:cis-regulatory region sequence-specific DNA binding"/>
    <property type="evidence" value="ECO:0007669"/>
    <property type="project" value="UniProtKB-ARBA"/>
</dbReference>
<dbReference type="FunFam" id="3.40.50.2300:FF:000021">
    <property type="entry name" value="Two-component system response regulator KdpE"/>
    <property type="match status" value="1"/>
</dbReference>
<dbReference type="PANTHER" id="PTHR48111:SF50">
    <property type="entry name" value="KDP OPERON TRANSCRIPTIONAL REGULATORY PROTEIN KDPE"/>
    <property type="match status" value="1"/>
</dbReference>
<feature type="domain" description="OmpR/PhoB-type" evidence="11">
    <location>
        <begin position="135"/>
        <end position="234"/>
    </location>
</feature>
<dbReference type="EMBL" id="JAIVFG010000039">
    <property type="protein sequence ID" value="MDB0573002.1"/>
    <property type="molecule type" value="Genomic_DNA"/>
</dbReference>
<evidence type="ECO:0000259" key="11">
    <source>
        <dbReference type="PROSITE" id="PS51755"/>
    </source>
</evidence>
<dbReference type="InterPro" id="IPR001789">
    <property type="entry name" value="Sig_transdc_resp-reg_receiver"/>
</dbReference>
<dbReference type="InterPro" id="IPR001867">
    <property type="entry name" value="OmpR/PhoB-type_DNA-bd"/>
</dbReference>
<organism evidence="12">
    <name type="scientific">Ralstonia solanacearum</name>
    <name type="common">Pseudomonas solanacearum</name>
    <dbReference type="NCBI Taxonomy" id="305"/>
    <lineage>
        <taxon>Bacteria</taxon>
        <taxon>Pseudomonadati</taxon>
        <taxon>Pseudomonadota</taxon>
        <taxon>Betaproteobacteria</taxon>
        <taxon>Burkholderiales</taxon>
        <taxon>Burkholderiaceae</taxon>
        <taxon>Ralstonia</taxon>
        <taxon>Ralstonia solanacearum species complex</taxon>
    </lineage>
</organism>
<dbReference type="RefSeq" id="WP_043946610.1">
    <property type="nucleotide sequence ID" value="NZ_CDMA01000001.1"/>
</dbReference>
<feature type="DNA-binding region" description="OmpR/PhoB-type" evidence="9">
    <location>
        <begin position="135"/>
        <end position="234"/>
    </location>
</feature>
<feature type="modified residue" description="4-aspartylphosphate" evidence="8">
    <location>
        <position position="60"/>
    </location>
</feature>
<dbReference type="SUPFAM" id="SSF52172">
    <property type="entry name" value="CheY-like"/>
    <property type="match status" value="1"/>
</dbReference>
<keyword evidence="5" id="KW-0805">Transcription regulation</keyword>
<evidence type="ECO:0000259" key="10">
    <source>
        <dbReference type="PROSITE" id="PS50110"/>
    </source>
</evidence>
<proteinExistence type="predicted"/>
<keyword evidence="3 8" id="KW-0597">Phosphoprotein</keyword>
<dbReference type="PROSITE" id="PS50110">
    <property type="entry name" value="RESPONSE_REGULATORY"/>
    <property type="match status" value="1"/>
</dbReference>
<evidence type="ECO:0000313" key="13">
    <source>
        <dbReference type="EMBL" id="MDB0573002.1"/>
    </source>
</evidence>
<name>A0A177RTK6_RALSL</name>
<protein>
    <submittedName>
        <fullName evidence="12">Two-component system response regulator KdpE</fullName>
    </submittedName>
</protein>